<evidence type="ECO:0000313" key="2">
    <source>
        <dbReference type="EMBL" id="TYP77096.1"/>
    </source>
</evidence>
<reference evidence="2 3" key="1">
    <citation type="submission" date="2019-07" db="EMBL/GenBank/DDBJ databases">
        <title>Genomic Encyclopedia of Archaeal and Bacterial Type Strains, Phase II (KMG-II): from individual species to whole genera.</title>
        <authorList>
            <person name="Goeker M."/>
        </authorList>
    </citation>
    <scope>NUCLEOTIDE SEQUENCE [LARGE SCALE GENOMIC DNA]</scope>
    <source>
        <strain evidence="2 3">DSM 17527</strain>
    </source>
</reference>
<keyword evidence="2" id="KW-0645">Protease</keyword>
<feature type="domain" description="PDZ" evidence="1">
    <location>
        <begin position="497"/>
        <end position="577"/>
    </location>
</feature>
<dbReference type="SUPFAM" id="SSF55486">
    <property type="entry name" value="Metalloproteases ('zincins'), catalytic domain"/>
    <property type="match status" value="1"/>
</dbReference>
<comment type="caution">
    <text evidence="2">The sequence shown here is derived from an EMBL/GenBank/DDBJ whole genome shotgun (WGS) entry which is preliminary data.</text>
</comment>
<gene>
    <name evidence="2" type="ORF">BD809_101244</name>
</gene>
<dbReference type="GO" id="GO:0008237">
    <property type="term" value="F:metallopeptidase activity"/>
    <property type="evidence" value="ECO:0007669"/>
    <property type="project" value="UniProtKB-KW"/>
</dbReference>
<dbReference type="InterPro" id="IPR001478">
    <property type="entry name" value="PDZ"/>
</dbReference>
<evidence type="ECO:0000313" key="3">
    <source>
        <dbReference type="Proteomes" id="UP000324376"/>
    </source>
</evidence>
<name>A0A5S5CFM1_9FLAO</name>
<keyword evidence="2" id="KW-0378">Hydrolase</keyword>
<proteinExistence type="predicted"/>
<dbReference type="Proteomes" id="UP000324376">
    <property type="component" value="Unassembled WGS sequence"/>
</dbReference>
<dbReference type="InterPro" id="IPR024191">
    <property type="entry name" value="Peptidase_M61"/>
</dbReference>
<dbReference type="PROSITE" id="PS50106">
    <property type="entry name" value="PDZ"/>
    <property type="match status" value="1"/>
</dbReference>
<dbReference type="InterPro" id="IPR036034">
    <property type="entry name" value="PDZ_sf"/>
</dbReference>
<dbReference type="InterPro" id="IPR007963">
    <property type="entry name" value="Peptidase_M61_catalytic"/>
</dbReference>
<accession>A0A5S5CFM1</accession>
<sequence length="615" mass="70353">MSSIIPIFENTSLSQFEKMKILAHFTVFFSLTSLFSQHTAYTISFENAVHHEATIEAVFTDISQDTLAVRMSRTSPGRYALHEFAKNVYDVKVENGSGEKLNYTRPNPHQWNITNHDGTVKISYTLFADRADGTYSQIDESHAHLNTPATFLYAPSYKDTPSQLQVKVRKDLEWKVATQLKKVNDSTFTAPNLQYFMDSPIEISNYMLRAFKVPAEGKEYTIKLALHHNGTQEDADTYFEKIKKIVPEQKEVFGSYPDFDYNEYTFIACYISQASGDGMEHRNSTILTNSRSLADGGMEKNIGTVSHEFFHAWNVERIRPKSLEPFNFEEANMSGELWFAEGFTSYYTNLILCRAGLMSTKDYVEGLSKSYNYVWNSPGRDFFSPIEMSFQAPFVDAAKSVDPVNRGNTFISYYSYGSMLGLALDLSLRTMDPALNLDDYMKLVWNSYGKSQTPYTVKNLKDALASYTGKAFASHFFNDFIYDSKRPDYKTLFEKVGIKLENEDLPYSGLTVKFNKEQAKLSDYVIKNSPAYRAGLEKGDVIRTIDNDTIRNKKELDNILTPYKTGDSIRINYERLGKKKQTTLHLEQNPVTAIILDEQANKEALKKRNDWLKNE</sequence>
<dbReference type="Pfam" id="PF13180">
    <property type="entry name" value="PDZ_2"/>
    <property type="match status" value="1"/>
</dbReference>
<dbReference type="InterPro" id="IPR027268">
    <property type="entry name" value="Peptidase_M4/M1_CTD_sf"/>
</dbReference>
<dbReference type="Gene3D" id="2.30.42.10">
    <property type="match status" value="1"/>
</dbReference>
<dbReference type="Gene3D" id="2.60.40.3650">
    <property type="match status" value="1"/>
</dbReference>
<dbReference type="EMBL" id="VNHU01000001">
    <property type="protein sequence ID" value="TYP77096.1"/>
    <property type="molecule type" value="Genomic_DNA"/>
</dbReference>
<organism evidence="2 3">
    <name type="scientific">Aquimarina intermedia</name>
    <dbReference type="NCBI Taxonomy" id="350814"/>
    <lineage>
        <taxon>Bacteria</taxon>
        <taxon>Pseudomonadati</taxon>
        <taxon>Bacteroidota</taxon>
        <taxon>Flavobacteriia</taxon>
        <taxon>Flavobacteriales</taxon>
        <taxon>Flavobacteriaceae</taxon>
        <taxon>Aquimarina</taxon>
    </lineage>
</organism>
<evidence type="ECO:0000259" key="1">
    <source>
        <dbReference type="PROSITE" id="PS50106"/>
    </source>
</evidence>
<dbReference type="AlphaFoldDB" id="A0A5S5CFM1"/>
<dbReference type="RefSeq" id="WP_246131390.1">
    <property type="nucleotide sequence ID" value="NZ_VNHU01000001.1"/>
</dbReference>
<dbReference type="SUPFAM" id="SSF50156">
    <property type="entry name" value="PDZ domain-like"/>
    <property type="match status" value="1"/>
</dbReference>
<keyword evidence="3" id="KW-1185">Reference proteome</keyword>
<dbReference type="InterPro" id="IPR040756">
    <property type="entry name" value="Peptidase_M61_N"/>
</dbReference>
<dbReference type="Gene3D" id="1.10.390.10">
    <property type="entry name" value="Neutral Protease Domain 2"/>
    <property type="match status" value="1"/>
</dbReference>
<dbReference type="GO" id="GO:0006508">
    <property type="term" value="P:proteolysis"/>
    <property type="evidence" value="ECO:0007669"/>
    <property type="project" value="UniProtKB-KW"/>
</dbReference>
<dbReference type="Pfam" id="PF05299">
    <property type="entry name" value="Peptidase_M61"/>
    <property type="match status" value="1"/>
</dbReference>
<protein>
    <submittedName>
        <fullName evidence="2">Putative metalloprotease with PDZ domain</fullName>
    </submittedName>
</protein>
<dbReference type="Pfam" id="PF17899">
    <property type="entry name" value="Peptidase_M61_N"/>
    <property type="match status" value="1"/>
</dbReference>
<keyword evidence="2" id="KW-0482">Metalloprotease</keyword>
<dbReference type="PIRSF" id="PIRSF016493">
    <property type="entry name" value="Glycyl_aminpptds"/>
    <property type="match status" value="1"/>
</dbReference>